<feature type="domain" description="HTH cro/C1-type" evidence="3">
    <location>
        <begin position="10"/>
        <end position="64"/>
    </location>
</feature>
<proteinExistence type="predicted"/>
<dbReference type="EMBL" id="JBBMEP010000031">
    <property type="protein sequence ID" value="MEQ2378120.1"/>
    <property type="molecule type" value="Genomic_DNA"/>
</dbReference>
<dbReference type="RefSeq" id="WP_349138241.1">
    <property type="nucleotide sequence ID" value="NZ_JBBMEP010000031.1"/>
</dbReference>
<dbReference type="SUPFAM" id="SSF47413">
    <property type="entry name" value="lambda repressor-like DNA-binding domains"/>
    <property type="match status" value="1"/>
</dbReference>
<evidence type="ECO:0000313" key="4">
    <source>
        <dbReference type="EMBL" id="MEQ2378120.1"/>
    </source>
</evidence>
<keyword evidence="5" id="KW-1185">Reference proteome</keyword>
<feature type="transmembrane region" description="Helical" evidence="2">
    <location>
        <begin position="131"/>
        <end position="155"/>
    </location>
</feature>
<keyword evidence="2" id="KW-0812">Transmembrane</keyword>
<dbReference type="CDD" id="cd00093">
    <property type="entry name" value="HTH_XRE"/>
    <property type="match status" value="1"/>
</dbReference>
<gene>
    <name evidence="4" type="ORF">WMO17_12345</name>
</gene>
<dbReference type="InterPro" id="IPR010982">
    <property type="entry name" value="Lambda_DNA-bd_dom_sf"/>
</dbReference>
<evidence type="ECO:0000313" key="5">
    <source>
        <dbReference type="Proteomes" id="UP001496146"/>
    </source>
</evidence>
<dbReference type="Pfam" id="PF01381">
    <property type="entry name" value="HTH_3"/>
    <property type="match status" value="1"/>
</dbReference>
<keyword evidence="1" id="KW-0238">DNA-binding</keyword>
<dbReference type="PANTHER" id="PTHR46558">
    <property type="entry name" value="TRACRIPTIONAL REGULATORY PROTEIN-RELATED-RELATED"/>
    <property type="match status" value="1"/>
</dbReference>
<dbReference type="Gene3D" id="1.10.260.40">
    <property type="entry name" value="lambda repressor-like DNA-binding domains"/>
    <property type="match status" value="1"/>
</dbReference>
<dbReference type="SMART" id="SM00530">
    <property type="entry name" value="HTH_XRE"/>
    <property type="match status" value="1"/>
</dbReference>
<dbReference type="PANTHER" id="PTHR46558:SF11">
    <property type="entry name" value="HTH-TYPE TRANSCRIPTIONAL REGULATOR XRE"/>
    <property type="match status" value="1"/>
</dbReference>
<feature type="transmembrane region" description="Helical" evidence="2">
    <location>
        <begin position="102"/>
        <end position="119"/>
    </location>
</feature>
<keyword evidence="2" id="KW-0472">Membrane</keyword>
<dbReference type="InterPro" id="IPR001387">
    <property type="entry name" value="Cro/C1-type_HTH"/>
</dbReference>
<dbReference type="PROSITE" id="PS50943">
    <property type="entry name" value="HTH_CROC1"/>
    <property type="match status" value="1"/>
</dbReference>
<evidence type="ECO:0000259" key="3">
    <source>
        <dbReference type="PROSITE" id="PS50943"/>
    </source>
</evidence>
<evidence type="ECO:0000256" key="2">
    <source>
        <dbReference type="SAM" id="Phobius"/>
    </source>
</evidence>
<sequence>MDSQKFGTFIAQCRKDKKMTQADLAAKLNVTDKAISRWERGVGFPDINTIEPLAAALDVSVAELMKSERIDESEMSIAMNNEIVNNALNFAEKQIQQERKNVFLIIGCLTVAIIFILYLDNIGWRLDTFLFTVVGIILPLIAILSFLVLLGYAIYRKCKGQSCHQTFLIALAGLGIVALIFGAFVLAGTLGLGPVPQ</sequence>
<protein>
    <submittedName>
        <fullName evidence="4">Helix-turn-helix transcriptional regulator</fullName>
    </submittedName>
</protein>
<feature type="transmembrane region" description="Helical" evidence="2">
    <location>
        <begin position="167"/>
        <end position="192"/>
    </location>
</feature>
<comment type="caution">
    <text evidence="4">The sequence shown here is derived from an EMBL/GenBank/DDBJ whole genome shotgun (WGS) entry which is preliminary data.</text>
</comment>
<organism evidence="4 5">
    <name type="scientific">Faecalibacterium faecis</name>
    <dbReference type="NCBI Taxonomy" id="3133157"/>
    <lineage>
        <taxon>Bacteria</taxon>
        <taxon>Bacillati</taxon>
        <taxon>Bacillota</taxon>
        <taxon>Clostridia</taxon>
        <taxon>Eubacteriales</taxon>
        <taxon>Oscillospiraceae</taxon>
        <taxon>Faecalibacterium</taxon>
    </lineage>
</organism>
<evidence type="ECO:0000256" key="1">
    <source>
        <dbReference type="ARBA" id="ARBA00023125"/>
    </source>
</evidence>
<dbReference type="Proteomes" id="UP001496146">
    <property type="component" value="Unassembled WGS sequence"/>
</dbReference>
<keyword evidence="2" id="KW-1133">Transmembrane helix</keyword>
<reference evidence="4 5" key="1">
    <citation type="submission" date="2024-03" db="EMBL/GenBank/DDBJ databases">
        <title>Human intestinal bacterial collection.</title>
        <authorList>
            <person name="Pauvert C."/>
            <person name="Hitch T.C.A."/>
            <person name="Clavel T."/>
        </authorList>
    </citation>
    <scope>NUCLEOTIDE SEQUENCE [LARGE SCALE GENOMIC DNA]</scope>
    <source>
        <strain evidence="4 5">CLA-JM-H7-B</strain>
    </source>
</reference>
<name>A0ABV1BQR3_9FIRM</name>
<accession>A0ABV1BQR3</accession>